<keyword evidence="5" id="KW-1185">Reference proteome</keyword>
<dbReference type="Gene3D" id="3.90.226.10">
    <property type="entry name" value="2-enoyl-CoA Hydratase, Chain A, domain 1"/>
    <property type="match status" value="2"/>
</dbReference>
<evidence type="ECO:0000259" key="3">
    <source>
        <dbReference type="PROSITE" id="PS50989"/>
    </source>
</evidence>
<feature type="domain" description="CoA carboxyltransferase C-terminal" evidence="3">
    <location>
        <begin position="272"/>
        <end position="515"/>
    </location>
</feature>
<dbReference type="PANTHER" id="PTHR22855:SF13">
    <property type="entry name" value="METHYLCROTONOYL-COA CARBOXYLASE BETA CHAIN, MITOCHONDRIAL"/>
    <property type="match status" value="1"/>
</dbReference>
<protein>
    <submittedName>
        <fullName evidence="4">Acyl-CoA carboxylase subunit beta</fullName>
        <ecNumber evidence="4">6.-.-.-</ecNumber>
    </submittedName>
</protein>
<feature type="compositionally biased region" description="Polar residues" evidence="1">
    <location>
        <begin position="1"/>
        <end position="10"/>
    </location>
</feature>
<comment type="caution">
    <text evidence="4">The sequence shown here is derived from an EMBL/GenBank/DDBJ whole genome shotgun (WGS) entry which is preliminary data.</text>
</comment>
<dbReference type="RefSeq" id="WP_377348885.1">
    <property type="nucleotide sequence ID" value="NZ_JBHLTP010000011.1"/>
</dbReference>
<dbReference type="InterPro" id="IPR011763">
    <property type="entry name" value="COA_CT_C"/>
</dbReference>
<keyword evidence="4" id="KW-0436">Ligase</keyword>
<dbReference type="Pfam" id="PF01039">
    <property type="entry name" value="Carboxyl_trans"/>
    <property type="match status" value="1"/>
</dbReference>
<feature type="domain" description="CoA carboxyltransferase N-terminal" evidence="2">
    <location>
        <begin position="12"/>
        <end position="266"/>
    </location>
</feature>
<evidence type="ECO:0000313" key="5">
    <source>
        <dbReference type="Proteomes" id="UP001589836"/>
    </source>
</evidence>
<dbReference type="InterPro" id="IPR011762">
    <property type="entry name" value="COA_CT_N"/>
</dbReference>
<dbReference type="PANTHER" id="PTHR22855">
    <property type="entry name" value="ACETYL, PROPIONYL, PYRUVATE, AND GLUTACONYL CARBOXYLASE-RELATED"/>
    <property type="match status" value="1"/>
</dbReference>
<dbReference type="SUPFAM" id="SSF52096">
    <property type="entry name" value="ClpP/crotonase"/>
    <property type="match status" value="2"/>
</dbReference>
<dbReference type="Proteomes" id="UP001589836">
    <property type="component" value="Unassembled WGS sequence"/>
</dbReference>
<evidence type="ECO:0000313" key="4">
    <source>
        <dbReference type="EMBL" id="MFC0524675.1"/>
    </source>
</evidence>
<accession>A0ABV6LQI2</accession>
<reference evidence="4 5" key="1">
    <citation type="submission" date="2024-09" db="EMBL/GenBank/DDBJ databases">
        <authorList>
            <person name="Sun Q."/>
            <person name="Mori K."/>
        </authorList>
    </citation>
    <scope>NUCLEOTIDE SEQUENCE [LARGE SCALE GENOMIC DNA]</scope>
    <source>
        <strain evidence="4 5">NCAIM B.02529</strain>
    </source>
</reference>
<evidence type="ECO:0000256" key="1">
    <source>
        <dbReference type="SAM" id="MobiDB-lite"/>
    </source>
</evidence>
<organism evidence="4 5">
    <name type="scientific">Pontibacillus salicampi</name>
    <dbReference type="NCBI Taxonomy" id="1449801"/>
    <lineage>
        <taxon>Bacteria</taxon>
        <taxon>Bacillati</taxon>
        <taxon>Bacillota</taxon>
        <taxon>Bacilli</taxon>
        <taxon>Bacillales</taxon>
        <taxon>Bacillaceae</taxon>
        <taxon>Pontibacillus</taxon>
    </lineage>
</organism>
<dbReference type="InterPro" id="IPR034733">
    <property type="entry name" value="AcCoA_carboxyl_beta"/>
</dbReference>
<dbReference type="EMBL" id="JBHLTP010000011">
    <property type="protein sequence ID" value="MFC0524675.1"/>
    <property type="molecule type" value="Genomic_DNA"/>
</dbReference>
<dbReference type="InterPro" id="IPR045190">
    <property type="entry name" value="MCCB/AccD1-like"/>
</dbReference>
<dbReference type="PROSITE" id="PS50989">
    <property type="entry name" value="COA_CT_CTER"/>
    <property type="match status" value="1"/>
</dbReference>
<dbReference type="InterPro" id="IPR029045">
    <property type="entry name" value="ClpP/crotonase-like_dom_sf"/>
</dbReference>
<dbReference type="GO" id="GO:0016874">
    <property type="term" value="F:ligase activity"/>
    <property type="evidence" value="ECO:0007669"/>
    <property type="project" value="UniProtKB-KW"/>
</dbReference>
<feature type="region of interest" description="Disordered" evidence="1">
    <location>
        <begin position="1"/>
        <end position="24"/>
    </location>
</feature>
<dbReference type="PROSITE" id="PS50980">
    <property type="entry name" value="COA_CT_NTER"/>
    <property type="match status" value="1"/>
</dbReference>
<gene>
    <name evidence="4" type="ORF">ACFFGV_13945</name>
</gene>
<evidence type="ECO:0000259" key="2">
    <source>
        <dbReference type="PROSITE" id="PS50980"/>
    </source>
</evidence>
<dbReference type="EC" id="6.-.-.-" evidence="4"/>
<name>A0ABV6LQI2_9BACI</name>
<feature type="compositionally biased region" description="Basic and acidic residues" evidence="1">
    <location>
        <begin position="11"/>
        <end position="24"/>
    </location>
</feature>
<sequence length="522" mass="57396">MSSYPKNNSHVADKRKDQSSYELEKERIMKGGKEKYHQHNEAKGKLFVRERLDRLFDEGSIVEDGLFANSEDHDLPADACLTGIGEIGGRPVCFLAADSTVKAGSWGPKSVEKNIRIQEKAMELEIPILYLIDSAGARITEQLDVFPGRRQGGKVFYNEIQMSGSVPQICILFGPSPAGAAYVPAFSDLVIMVDQNASAYLGSPRMVEMAIGEKTTMDEMGGAKMHCSVSGLGDVLVSNEQEAIDACISYLRLMPQNFRETPPEAASVSPAQGRRLEDIVPLHQNSPFDMYEFIDGIIDEGTWFEYKKLFAPELITGFCRIDGKVTGVVANQPKVKGGTLFVDSPDKAARFIKICSAYRIPLLFLSDVPGYMIGSKVEQSGIIRHGAKMISALSEAAVPKMLLVVRKCYGAGLYAMAGPAFGTDAVLALPSASIAVMGPQAAVNAVYYNKIQELPEEEREAFVAAKREEYSQNVNIHKLGSELIVDDIIGFDEVRTSIQKRFYLYKTKRVTTPEKRNAIHPV</sequence>
<proteinExistence type="predicted"/>